<gene>
    <name evidence="2" type="ORF">GCM10022261_17760</name>
</gene>
<protein>
    <recommendedName>
        <fullName evidence="4">FCP1 homology domain-containing protein</fullName>
    </recommendedName>
</protein>
<evidence type="ECO:0008006" key="4">
    <source>
        <dbReference type="Google" id="ProtNLM"/>
    </source>
</evidence>
<proteinExistence type="predicted"/>
<evidence type="ECO:0000313" key="2">
    <source>
        <dbReference type="EMBL" id="GAA4284245.1"/>
    </source>
</evidence>
<organism evidence="2 3">
    <name type="scientific">Brevibacterium daeguense</name>
    <dbReference type="NCBI Taxonomy" id="909936"/>
    <lineage>
        <taxon>Bacteria</taxon>
        <taxon>Bacillati</taxon>
        <taxon>Actinomycetota</taxon>
        <taxon>Actinomycetes</taxon>
        <taxon>Micrococcales</taxon>
        <taxon>Brevibacteriaceae</taxon>
        <taxon>Brevibacterium</taxon>
    </lineage>
</organism>
<accession>A0ABP8EK26</accession>
<sequence>MVHEGGGSTQGRDDRMDFEESARRRARHVTLFLDVDGVLNSFPVTGLRFLRERRRRVRAWHYELHFRPRIIRLLERLAERRQVDIVWLSTWSQRCRSELEPKFGFRNRYPIIPMPDDSYNRFANDPHTWWKAIAVEEWLAENSDARAIWIDDDLAAPVTRDYFSTKYAGRLLLIAPEFSRGLGEEHFEAIRAFSHPRFTPLSTVALRPRALVRLKPATRKPPASTKDSTRNIRERKNE</sequence>
<dbReference type="Proteomes" id="UP001501586">
    <property type="component" value="Unassembled WGS sequence"/>
</dbReference>
<comment type="caution">
    <text evidence="2">The sequence shown here is derived from an EMBL/GenBank/DDBJ whole genome shotgun (WGS) entry which is preliminary data.</text>
</comment>
<name>A0ABP8EK26_9MICO</name>
<evidence type="ECO:0000256" key="1">
    <source>
        <dbReference type="SAM" id="MobiDB-lite"/>
    </source>
</evidence>
<feature type="region of interest" description="Disordered" evidence="1">
    <location>
        <begin position="215"/>
        <end position="238"/>
    </location>
</feature>
<keyword evidence="3" id="KW-1185">Reference proteome</keyword>
<evidence type="ECO:0000313" key="3">
    <source>
        <dbReference type="Proteomes" id="UP001501586"/>
    </source>
</evidence>
<feature type="compositionally biased region" description="Basic and acidic residues" evidence="1">
    <location>
        <begin position="227"/>
        <end position="238"/>
    </location>
</feature>
<reference evidence="3" key="1">
    <citation type="journal article" date="2019" name="Int. J. Syst. Evol. Microbiol.">
        <title>The Global Catalogue of Microorganisms (GCM) 10K type strain sequencing project: providing services to taxonomists for standard genome sequencing and annotation.</title>
        <authorList>
            <consortium name="The Broad Institute Genomics Platform"/>
            <consortium name="The Broad Institute Genome Sequencing Center for Infectious Disease"/>
            <person name="Wu L."/>
            <person name="Ma J."/>
        </authorList>
    </citation>
    <scope>NUCLEOTIDE SEQUENCE [LARGE SCALE GENOMIC DNA]</scope>
    <source>
        <strain evidence="3">JCM 17458</strain>
    </source>
</reference>
<dbReference type="EMBL" id="BAABAZ010000006">
    <property type="protein sequence ID" value="GAA4284245.1"/>
    <property type="molecule type" value="Genomic_DNA"/>
</dbReference>
<dbReference type="Pfam" id="PF18143">
    <property type="entry name" value="HAD_SAK_2"/>
    <property type="match status" value="1"/>
</dbReference>